<dbReference type="AlphaFoldDB" id="A0A3M7RVU2"/>
<sequence>MSSVLSAFQLPIKPSKLPWYSNLSLFKKFTEHVIHERVSTCDTVTMVTENVRLRPFSNKNWAPISLWMTVVHSSSLLSTQAKSF</sequence>
<evidence type="ECO:0000313" key="2">
    <source>
        <dbReference type="Proteomes" id="UP000276133"/>
    </source>
</evidence>
<organism evidence="1 2">
    <name type="scientific">Brachionus plicatilis</name>
    <name type="common">Marine rotifer</name>
    <name type="synonym">Brachionus muelleri</name>
    <dbReference type="NCBI Taxonomy" id="10195"/>
    <lineage>
        <taxon>Eukaryota</taxon>
        <taxon>Metazoa</taxon>
        <taxon>Spiralia</taxon>
        <taxon>Gnathifera</taxon>
        <taxon>Rotifera</taxon>
        <taxon>Eurotatoria</taxon>
        <taxon>Monogononta</taxon>
        <taxon>Pseudotrocha</taxon>
        <taxon>Ploima</taxon>
        <taxon>Brachionidae</taxon>
        <taxon>Brachionus</taxon>
    </lineage>
</organism>
<accession>A0A3M7RVU2</accession>
<reference evidence="1 2" key="1">
    <citation type="journal article" date="2018" name="Sci. Rep.">
        <title>Genomic signatures of local adaptation to the degree of environmental predictability in rotifers.</title>
        <authorList>
            <person name="Franch-Gras L."/>
            <person name="Hahn C."/>
            <person name="Garcia-Roger E.M."/>
            <person name="Carmona M.J."/>
            <person name="Serra M."/>
            <person name="Gomez A."/>
        </authorList>
    </citation>
    <scope>NUCLEOTIDE SEQUENCE [LARGE SCALE GENOMIC DNA]</scope>
    <source>
        <strain evidence="1">HYR1</strain>
    </source>
</reference>
<proteinExistence type="predicted"/>
<comment type="caution">
    <text evidence="1">The sequence shown here is derived from an EMBL/GenBank/DDBJ whole genome shotgun (WGS) entry which is preliminary data.</text>
</comment>
<dbReference type="Proteomes" id="UP000276133">
    <property type="component" value="Unassembled WGS sequence"/>
</dbReference>
<dbReference type="EMBL" id="REGN01002530">
    <property type="protein sequence ID" value="RNA27569.1"/>
    <property type="molecule type" value="Genomic_DNA"/>
</dbReference>
<evidence type="ECO:0000313" key="1">
    <source>
        <dbReference type="EMBL" id="RNA27569.1"/>
    </source>
</evidence>
<protein>
    <submittedName>
        <fullName evidence="1">Uncharacterized protein</fullName>
    </submittedName>
</protein>
<name>A0A3M7RVU2_BRAPC</name>
<gene>
    <name evidence="1" type="ORF">BpHYR1_031397</name>
</gene>
<keyword evidence="2" id="KW-1185">Reference proteome</keyword>